<organism evidence="2 3">
    <name type="scientific">Tanacetum coccineum</name>
    <dbReference type="NCBI Taxonomy" id="301880"/>
    <lineage>
        <taxon>Eukaryota</taxon>
        <taxon>Viridiplantae</taxon>
        <taxon>Streptophyta</taxon>
        <taxon>Embryophyta</taxon>
        <taxon>Tracheophyta</taxon>
        <taxon>Spermatophyta</taxon>
        <taxon>Magnoliopsida</taxon>
        <taxon>eudicotyledons</taxon>
        <taxon>Gunneridae</taxon>
        <taxon>Pentapetalae</taxon>
        <taxon>asterids</taxon>
        <taxon>campanulids</taxon>
        <taxon>Asterales</taxon>
        <taxon>Asteraceae</taxon>
        <taxon>Asteroideae</taxon>
        <taxon>Anthemideae</taxon>
        <taxon>Anthemidinae</taxon>
        <taxon>Tanacetum</taxon>
    </lineage>
</organism>
<feature type="domain" description="Retrotransposon gag" evidence="1">
    <location>
        <begin position="221"/>
        <end position="284"/>
    </location>
</feature>
<evidence type="ECO:0000313" key="2">
    <source>
        <dbReference type="EMBL" id="GJT60765.1"/>
    </source>
</evidence>
<evidence type="ECO:0000313" key="3">
    <source>
        <dbReference type="Proteomes" id="UP001151760"/>
    </source>
</evidence>
<protein>
    <submittedName>
        <fullName evidence="2">MAK10-like protein</fullName>
    </submittedName>
</protein>
<name>A0ABQ5FCV3_9ASTR</name>
<accession>A0ABQ5FCV3</accession>
<evidence type="ECO:0000259" key="1">
    <source>
        <dbReference type="Pfam" id="PF03732"/>
    </source>
</evidence>
<gene>
    <name evidence="2" type="ORF">Tco_1004298</name>
</gene>
<sequence>MEEEKSVGNNGVVGKNTVEPNKSEVTGAIEEADRENEELIEALVGNSGFNDLFLTMQSGKMECEAYYSLPIEPIRKAMFKKMITKKEDMGDIFVIPCNVGGLKYMDALVDQGSDDHMGAKDCCLMGLRKKRCGASLNELSKQGWLMMDKDYSKPSHEGYQNTIELPDGNNVVSLRSNTIRLVQNGCSFHGLRSEDPTQDLKDFLKLVDSPDLDVANRERTRLRSISTWEDITTGFLAQFFSPGRTTKLCNDILMFQQHQGDSLSEAWTRIIDNHALYDHESWNDSRDFAKPVKAISLPQDVPSTSERRLIELKNQVQHLMEAHLAPNQPIQVNKITSSCEICSDTYETQHCMENPEQAFIDYASSCNDEVGGN</sequence>
<dbReference type="InterPro" id="IPR005162">
    <property type="entry name" value="Retrotrans_gag_dom"/>
</dbReference>
<reference evidence="2" key="2">
    <citation type="submission" date="2022-01" db="EMBL/GenBank/DDBJ databases">
        <authorList>
            <person name="Yamashiro T."/>
            <person name="Shiraishi A."/>
            <person name="Satake H."/>
            <person name="Nakayama K."/>
        </authorList>
    </citation>
    <scope>NUCLEOTIDE SEQUENCE</scope>
</reference>
<reference evidence="2" key="1">
    <citation type="journal article" date="2022" name="Int. J. Mol. Sci.">
        <title>Draft Genome of Tanacetum Coccineum: Genomic Comparison of Closely Related Tanacetum-Family Plants.</title>
        <authorList>
            <person name="Yamashiro T."/>
            <person name="Shiraishi A."/>
            <person name="Nakayama K."/>
            <person name="Satake H."/>
        </authorList>
    </citation>
    <scope>NUCLEOTIDE SEQUENCE</scope>
</reference>
<keyword evidence="3" id="KW-1185">Reference proteome</keyword>
<dbReference type="Proteomes" id="UP001151760">
    <property type="component" value="Unassembled WGS sequence"/>
</dbReference>
<dbReference type="Pfam" id="PF03732">
    <property type="entry name" value="Retrotrans_gag"/>
    <property type="match status" value="1"/>
</dbReference>
<comment type="caution">
    <text evidence="2">The sequence shown here is derived from an EMBL/GenBank/DDBJ whole genome shotgun (WGS) entry which is preliminary data.</text>
</comment>
<proteinExistence type="predicted"/>
<dbReference type="EMBL" id="BQNB010017229">
    <property type="protein sequence ID" value="GJT60765.1"/>
    <property type="molecule type" value="Genomic_DNA"/>
</dbReference>